<dbReference type="GO" id="GO:0071972">
    <property type="term" value="F:peptidoglycan L,D-transpeptidase activity"/>
    <property type="evidence" value="ECO:0007669"/>
    <property type="project" value="TreeGrafter"/>
</dbReference>
<feature type="active site" description="Proton donor/acceptor" evidence="6">
    <location>
        <position position="415"/>
    </location>
</feature>
<dbReference type="InterPro" id="IPR050979">
    <property type="entry name" value="LD-transpeptidase"/>
</dbReference>
<keyword evidence="2" id="KW-0808">Transferase</keyword>
<evidence type="ECO:0000256" key="1">
    <source>
        <dbReference type="ARBA" id="ARBA00004752"/>
    </source>
</evidence>
<dbReference type="UniPathway" id="UPA00219"/>
<evidence type="ECO:0000313" key="9">
    <source>
        <dbReference type="Proteomes" id="UP000189941"/>
    </source>
</evidence>
<organism evidence="8 9">
    <name type="scientific">Globicatella sulfidifaciens DSM 15739</name>
    <dbReference type="NCBI Taxonomy" id="1121925"/>
    <lineage>
        <taxon>Bacteria</taxon>
        <taxon>Bacillati</taxon>
        <taxon>Bacillota</taxon>
        <taxon>Bacilli</taxon>
        <taxon>Lactobacillales</taxon>
        <taxon>Aerococcaceae</taxon>
        <taxon>Globicatella</taxon>
    </lineage>
</organism>
<dbReference type="PANTHER" id="PTHR30582">
    <property type="entry name" value="L,D-TRANSPEPTIDASE"/>
    <property type="match status" value="1"/>
</dbReference>
<evidence type="ECO:0000256" key="4">
    <source>
        <dbReference type="ARBA" id="ARBA00022984"/>
    </source>
</evidence>
<evidence type="ECO:0000256" key="2">
    <source>
        <dbReference type="ARBA" id="ARBA00022679"/>
    </source>
</evidence>
<dbReference type="InterPro" id="IPR005490">
    <property type="entry name" value="LD_TPept_cat_dom"/>
</dbReference>
<dbReference type="Proteomes" id="UP000189941">
    <property type="component" value="Unassembled WGS sequence"/>
</dbReference>
<feature type="domain" description="L,D-TPase catalytic" evidence="7">
    <location>
        <begin position="335"/>
        <end position="460"/>
    </location>
</feature>
<evidence type="ECO:0000256" key="3">
    <source>
        <dbReference type="ARBA" id="ARBA00022960"/>
    </source>
</evidence>
<dbReference type="Gene3D" id="3.10.20.800">
    <property type="match status" value="1"/>
</dbReference>
<evidence type="ECO:0000313" key="8">
    <source>
        <dbReference type="EMBL" id="SJZ40903.1"/>
    </source>
</evidence>
<dbReference type="SUPFAM" id="SSF141523">
    <property type="entry name" value="L,D-transpeptidase catalytic domain-like"/>
    <property type="match status" value="1"/>
</dbReference>
<dbReference type="PROSITE" id="PS52029">
    <property type="entry name" value="LD_TPASE"/>
    <property type="match status" value="1"/>
</dbReference>
<dbReference type="GO" id="GO:0005576">
    <property type="term" value="C:extracellular region"/>
    <property type="evidence" value="ECO:0007669"/>
    <property type="project" value="TreeGrafter"/>
</dbReference>
<accession>A0A1T4KEY2</accession>
<dbReference type="GO" id="GO:0016740">
    <property type="term" value="F:transferase activity"/>
    <property type="evidence" value="ECO:0007669"/>
    <property type="project" value="UniProtKB-KW"/>
</dbReference>
<dbReference type="CDD" id="cd16913">
    <property type="entry name" value="YkuD_like"/>
    <property type="match status" value="1"/>
</dbReference>
<feature type="active site" description="Nucleophile" evidence="6">
    <location>
        <position position="436"/>
    </location>
</feature>
<dbReference type="InterPro" id="IPR038054">
    <property type="entry name" value="LD_TPept-like_central_sf"/>
</dbReference>
<dbReference type="InterPro" id="IPR038063">
    <property type="entry name" value="Transpep_catalytic_dom"/>
</dbReference>
<reference evidence="9" key="1">
    <citation type="submission" date="2017-02" db="EMBL/GenBank/DDBJ databases">
        <authorList>
            <person name="Varghese N."/>
            <person name="Submissions S."/>
        </authorList>
    </citation>
    <scope>NUCLEOTIDE SEQUENCE [LARGE SCALE GENOMIC DNA]</scope>
    <source>
        <strain evidence="9">DSM 15739</strain>
    </source>
</reference>
<keyword evidence="3 6" id="KW-0133">Cell shape</keyword>
<dbReference type="OrthoDB" id="3176960at2"/>
<keyword evidence="4 6" id="KW-0573">Peptidoglycan synthesis</keyword>
<sequence>MKKLLFTSIALVLLLGIGYGAGIGYYAEKFQANTTFGSVDISNLTLEEAKQKISDDLSQKEITLTENGQELGKFTLAQLNGQINTDEVLTAAYQAQDPSQWLAGYFSSVEYDNLLMNNVKIDDAALTEALATIGLNNSERTASTDAYIEYTDARGYYVEPETVGNQLDLDLVKQMVVEGLQSGQTTVELNTAYLQPEITSESEKITTFMDQINSYIETKINLEIAGDTVTIPKEEIIKWIYFDQSNQIVVDQALVQEYVSTLNDKYATFNKPREFASTLSGTVTVQPGTLGWSIDSESEAAQIVADLAAGQEVTRVPAIVGSGYSTDGTNDIGSTYVEIDIANQMMFIYVDGTQVISTPVVTGRTGTADTVPGAYAVWNKEKDSELKGYNVHTQRDYVQPVSYWMPFDDTGQGIHDANWQASFGGDAYLTAGSLGCINTPPDVMAQVFNTVEVGTPVIIF</sequence>
<dbReference type="AlphaFoldDB" id="A0A1T4KEY2"/>
<evidence type="ECO:0000256" key="6">
    <source>
        <dbReference type="PROSITE-ProRule" id="PRU01373"/>
    </source>
</evidence>
<keyword evidence="9" id="KW-1185">Reference proteome</keyword>
<dbReference type="Gene3D" id="2.40.440.10">
    <property type="entry name" value="L,D-transpeptidase catalytic domain-like"/>
    <property type="match status" value="1"/>
</dbReference>
<dbReference type="Pfam" id="PF03734">
    <property type="entry name" value="YkuD"/>
    <property type="match status" value="1"/>
</dbReference>
<dbReference type="SUPFAM" id="SSF143985">
    <property type="entry name" value="L,D-transpeptidase pre-catalytic domain-like"/>
    <property type="match status" value="1"/>
</dbReference>
<comment type="pathway">
    <text evidence="1 6">Cell wall biogenesis; peptidoglycan biosynthesis.</text>
</comment>
<dbReference type="GO" id="GO:0071555">
    <property type="term" value="P:cell wall organization"/>
    <property type="evidence" value="ECO:0007669"/>
    <property type="project" value="UniProtKB-UniRule"/>
</dbReference>
<dbReference type="Pfam" id="PF12229">
    <property type="entry name" value="PG_binding_4"/>
    <property type="match status" value="1"/>
</dbReference>
<dbReference type="STRING" id="1121925.SAMN02746011_00719"/>
<proteinExistence type="predicted"/>
<dbReference type="GO" id="GO:0018104">
    <property type="term" value="P:peptidoglycan-protein cross-linking"/>
    <property type="evidence" value="ECO:0007669"/>
    <property type="project" value="TreeGrafter"/>
</dbReference>
<dbReference type="InterPro" id="IPR022029">
    <property type="entry name" value="YoaR-like_PG-bd"/>
</dbReference>
<dbReference type="EMBL" id="FUWO01000004">
    <property type="protein sequence ID" value="SJZ40903.1"/>
    <property type="molecule type" value="Genomic_DNA"/>
</dbReference>
<dbReference type="PANTHER" id="PTHR30582:SF33">
    <property type="entry name" value="EXPORTED PROTEIN"/>
    <property type="match status" value="1"/>
</dbReference>
<name>A0A1T4KEY2_9LACT</name>
<evidence type="ECO:0000256" key="5">
    <source>
        <dbReference type="ARBA" id="ARBA00023316"/>
    </source>
</evidence>
<protein>
    <submittedName>
        <fullName evidence="8">Peptidoglycan transpeptidase, ErfK-YbiS-YhnG family</fullName>
    </submittedName>
</protein>
<keyword evidence="5 6" id="KW-0961">Cell wall biogenesis/degradation</keyword>
<evidence type="ECO:0000259" key="7">
    <source>
        <dbReference type="PROSITE" id="PS52029"/>
    </source>
</evidence>
<dbReference type="RefSeq" id="WP_078755510.1">
    <property type="nucleotide sequence ID" value="NZ_FUWO01000004.1"/>
</dbReference>
<dbReference type="GO" id="GO:0008360">
    <property type="term" value="P:regulation of cell shape"/>
    <property type="evidence" value="ECO:0007669"/>
    <property type="project" value="UniProtKB-UniRule"/>
</dbReference>
<gene>
    <name evidence="8" type="ORF">SAMN02746011_00719</name>
</gene>